<reference evidence="1 2" key="1">
    <citation type="submission" date="2018-07" db="EMBL/GenBank/DDBJ databases">
        <authorList>
            <person name="Quirk P.G."/>
            <person name="Krulwich T.A."/>
        </authorList>
    </citation>
    <scope>NUCLEOTIDE SEQUENCE [LARGE SCALE GENOMIC DNA]</scope>
    <source>
        <strain evidence="1 2">CC-BB4</strain>
    </source>
</reference>
<accession>A0A345ZT46</accession>
<dbReference type="OrthoDB" id="7866413at2"/>
<evidence type="ECO:0000313" key="2">
    <source>
        <dbReference type="Proteomes" id="UP000254889"/>
    </source>
</evidence>
<proteinExistence type="predicted"/>
<dbReference type="RefSeq" id="WP_115689415.1">
    <property type="nucleotide sequence ID" value="NZ_CP031417.1"/>
</dbReference>
<evidence type="ECO:0000313" key="1">
    <source>
        <dbReference type="EMBL" id="AXK80093.1"/>
    </source>
</evidence>
<dbReference type="KEGG" id="ptaw:DW352_05925"/>
<gene>
    <name evidence="1" type="ORF">DW352_05925</name>
</gene>
<dbReference type="Proteomes" id="UP000254889">
    <property type="component" value="Chromosome"/>
</dbReference>
<dbReference type="AlphaFoldDB" id="A0A345ZT46"/>
<sequence>MTKKLDWTPDTSLPTGKGATVQRFTATDGKNKLEIDTAPWGEGDLTINGAKRAHVENEKTAQRAFRDLDALAERFEQEGE</sequence>
<organism evidence="1 2">
    <name type="scientific">Pseudolabrys taiwanensis</name>
    <dbReference type="NCBI Taxonomy" id="331696"/>
    <lineage>
        <taxon>Bacteria</taxon>
        <taxon>Pseudomonadati</taxon>
        <taxon>Pseudomonadota</taxon>
        <taxon>Alphaproteobacteria</taxon>
        <taxon>Hyphomicrobiales</taxon>
        <taxon>Xanthobacteraceae</taxon>
        <taxon>Pseudolabrys</taxon>
    </lineage>
</organism>
<name>A0A345ZT46_9HYPH</name>
<keyword evidence="2" id="KW-1185">Reference proteome</keyword>
<protein>
    <submittedName>
        <fullName evidence="1">Uncharacterized protein</fullName>
    </submittedName>
</protein>
<dbReference type="EMBL" id="CP031417">
    <property type="protein sequence ID" value="AXK80093.1"/>
    <property type="molecule type" value="Genomic_DNA"/>
</dbReference>